<proteinExistence type="predicted"/>
<dbReference type="SUPFAM" id="SSF109604">
    <property type="entry name" value="HD-domain/PDEase-like"/>
    <property type="match status" value="1"/>
</dbReference>
<sequence>YDQRHVLNVAYTARRLAQKDSANINEKLLMKACLLHDVGRTAEDIFLFDKVFAVLLDKYLPKTAHKLAKYNNSRNRSFWKKRRHALFIYYHHAAIGAEKLQKIKLYDIAEIIKYHHAPPKYGDCRELIILRKADSLN</sequence>
<evidence type="ECO:0000313" key="3">
    <source>
        <dbReference type="Proteomes" id="UP000780768"/>
    </source>
</evidence>
<dbReference type="EMBL" id="DYVR01000230">
    <property type="protein sequence ID" value="HJF85639.1"/>
    <property type="molecule type" value="Genomic_DNA"/>
</dbReference>
<dbReference type="InterPro" id="IPR006675">
    <property type="entry name" value="HDIG_dom"/>
</dbReference>
<dbReference type="Proteomes" id="UP000780768">
    <property type="component" value="Unassembled WGS sequence"/>
</dbReference>
<dbReference type="AlphaFoldDB" id="A0A921HNZ0"/>
<dbReference type="InterPro" id="IPR003607">
    <property type="entry name" value="HD/PDEase_dom"/>
</dbReference>
<name>A0A921HNZ0_9FIRM</name>
<dbReference type="Gene3D" id="1.10.3210.10">
    <property type="entry name" value="Hypothetical protein af1432"/>
    <property type="match status" value="1"/>
</dbReference>
<reference evidence="2" key="2">
    <citation type="submission" date="2021-09" db="EMBL/GenBank/DDBJ databases">
        <authorList>
            <person name="Gilroy R."/>
        </authorList>
    </citation>
    <scope>NUCLEOTIDE SEQUENCE</scope>
    <source>
        <strain evidence="2">7318</strain>
    </source>
</reference>
<accession>A0A921HNZ0</accession>
<feature type="domain" description="HD" evidence="1">
    <location>
        <begin position="4"/>
        <end position="136"/>
    </location>
</feature>
<feature type="non-terminal residue" evidence="2">
    <location>
        <position position="1"/>
    </location>
</feature>
<dbReference type="InterPro" id="IPR006674">
    <property type="entry name" value="HD_domain"/>
</dbReference>
<reference evidence="2" key="1">
    <citation type="journal article" date="2021" name="PeerJ">
        <title>Extensive microbial diversity within the chicken gut microbiome revealed by metagenomics and culture.</title>
        <authorList>
            <person name="Gilroy R."/>
            <person name="Ravi A."/>
            <person name="Getino M."/>
            <person name="Pursley I."/>
            <person name="Horton D.L."/>
            <person name="Alikhan N.F."/>
            <person name="Baker D."/>
            <person name="Gharbi K."/>
            <person name="Hall N."/>
            <person name="Watson M."/>
            <person name="Adriaenssens E.M."/>
            <person name="Foster-Nyarko E."/>
            <person name="Jarju S."/>
            <person name="Secka A."/>
            <person name="Antonio M."/>
            <person name="Oren A."/>
            <person name="Chaudhuri R.R."/>
            <person name="La Ragione R."/>
            <person name="Hildebrand F."/>
            <person name="Pallen M.J."/>
        </authorList>
    </citation>
    <scope>NUCLEOTIDE SEQUENCE</scope>
    <source>
        <strain evidence="2">7318</strain>
    </source>
</reference>
<dbReference type="CDD" id="cd00077">
    <property type="entry name" value="HDc"/>
    <property type="match status" value="1"/>
</dbReference>
<comment type="caution">
    <text evidence="2">The sequence shown here is derived from an EMBL/GenBank/DDBJ whole genome shotgun (WGS) entry which is preliminary data.</text>
</comment>
<evidence type="ECO:0000313" key="2">
    <source>
        <dbReference type="EMBL" id="HJF85639.1"/>
    </source>
</evidence>
<dbReference type="Pfam" id="PF01966">
    <property type="entry name" value="HD"/>
    <property type="match status" value="1"/>
</dbReference>
<dbReference type="NCBIfam" id="TIGR00277">
    <property type="entry name" value="HDIG"/>
    <property type="match status" value="1"/>
</dbReference>
<gene>
    <name evidence="2" type="ORF">K8V65_08265</name>
</gene>
<organism evidence="2 3">
    <name type="scientific">Megamonas hypermegale</name>
    <dbReference type="NCBI Taxonomy" id="158847"/>
    <lineage>
        <taxon>Bacteria</taxon>
        <taxon>Bacillati</taxon>
        <taxon>Bacillota</taxon>
        <taxon>Negativicutes</taxon>
        <taxon>Selenomonadales</taxon>
        <taxon>Selenomonadaceae</taxon>
        <taxon>Megamonas</taxon>
    </lineage>
</organism>
<evidence type="ECO:0000259" key="1">
    <source>
        <dbReference type="Pfam" id="PF01966"/>
    </source>
</evidence>
<protein>
    <submittedName>
        <fullName evidence="2">HDOD domain-containing protein</fullName>
    </submittedName>
</protein>